<dbReference type="AlphaFoldDB" id="A0A8S0SHG3"/>
<feature type="compositionally biased region" description="Low complexity" evidence="8">
    <location>
        <begin position="1"/>
        <end position="15"/>
    </location>
</feature>
<reference evidence="10 11" key="1">
    <citation type="submission" date="2019-12" db="EMBL/GenBank/DDBJ databases">
        <authorList>
            <person name="Alioto T."/>
            <person name="Alioto T."/>
            <person name="Gomez Garrido J."/>
        </authorList>
    </citation>
    <scope>NUCLEOTIDE SEQUENCE [LARGE SCALE GENOMIC DNA]</scope>
</reference>
<evidence type="ECO:0000256" key="2">
    <source>
        <dbReference type="ARBA" id="ARBA00009977"/>
    </source>
</evidence>
<feature type="transmembrane region" description="Helical" evidence="9">
    <location>
        <begin position="38"/>
        <end position="62"/>
    </location>
</feature>
<dbReference type="PANTHER" id="PTHR33228:SF77">
    <property type="entry name" value="PROTEIN GLUTAMINE DUMPER 2"/>
    <property type="match status" value="1"/>
</dbReference>
<keyword evidence="7 9" id="KW-0472">Membrane</keyword>
<evidence type="ECO:0000256" key="5">
    <source>
        <dbReference type="ARBA" id="ARBA00022970"/>
    </source>
</evidence>
<evidence type="ECO:0000256" key="9">
    <source>
        <dbReference type="SAM" id="Phobius"/>
    </source>
</evidence>
<keyword evidence="11" id="KW-1185">Reference proteome</keyword>
<feature type="compositionally biased region" description="Polar residues" evidence="8">
    <location>
        <begin position="160"/>
        <end position="173"/>
    </location>
</feature>
<organism evidence="10 11">
    <name type="scientific">Olea europaea subsp. europaea</name>
    <dbReference type="NCBI Taxonomy" id="158383"/>
    <lineage>
        <taxon>Eukaryota</taxon>
        <taxon>Viridiplantae</taxon>
        <taxon>Streptophyta</taxon>
        <taxon>Embryophyta</taxon>
        <taxon>Tracheophyta</taxon>
        <taxon>Spermatophyta</taxon>
        <taxon>Magnoliopsida</taxon>
        <taxon>eudicotyledons</taxon>
        <taxon>Gunneridae</taxon>
        <taxon>Pentapetalae</taxon>
        <taxon>asterids</taxon>
        <taxon>lamiids</taxon>
        <taxon>Lamiales</taxon>
        <taxon>Oleaceae</taxon>
        <taxon>Oleeae</taxon>
        <taxon>Olea</taxon>
    </lineage>
</organism>
<evidence type="ECO:0000256" key="8">
    <source>
        <dbReference type="SAM" id="MobiDB-lite"/>
    </source>
</evidence>
<accession>A0A8S0SHG3</accession>
<dbReference type="OrthoDB" id="1930784at2759"/>
<dbReference type="PANTHER" id="PTHR33228">
    <property type="entry name" value="PROTEIN GLUTAMINE DUMPER 4-RELATED"/>
    <property type="match status" value="1"/>
</dbReference>
<evidence type="ECO:0000256" key="6">
    <source>
        <dbReference type="ARBA" id="ARBA00022989"/>
    </source>
</evidence>
<keyword evidence="5" id="KW-0029">Amino-acid transport</keyword>
<dbReference type="GO" id="GO:0016020">
    <property type="term" value="C:membrane"/>
    <property type="evidence" value="ECO:0007669"/>
    <property type="project" value="UniProtKB-SubCell"/>
</dbReference>
<comment type="caution">
    <text evidence="10">The sequence shown here is derived from an EMBL/GenBank/DDBJ whole genome shotgun (WGS) entry which is preliminary data.</text>
</comment>
<comment type="similarity">
    <text evidence="2">Belongs to the GLUTAMINE DUMPER 1 (TC 9.B.60) family.</text>
</comment>
<evidence type="ECO:0000256" key="1">
    <source>
        <dbReference type="ARBA" id="ARBA00004167"/>
    </source>
</evidence>
<feature type="region of interest" description="Disordered" evidence="8">
    <location>
        <begin position="121"/>
        <end position="183"/>
    </location>
</feature>
<keyword evidence="4 9" id="KW-0812">Transmembrane</keyword>
<comment type="subcellular location">
    <subcellularLocation>
        <location evidence="1">Membrane</location>
        <topology evidence="1">Single-pass membrane protein</topology>
    </subcellularLocation>
</comment>
<proteinExistence type="inferred from homology"/>
<gene>
    <name evidence="10" type="ORF">OLEA9_A025825</name>
</gene>
<name>A0A8S0SHG3_OLEEU</name>
<evidence type="ECO:0000256" key="7">
    <source>
        <dbReference type="ARBA" id="ARBA00023136"/>
    </source>
</evidence>
<dbReference type="InterPro" id="IPR040359">
    <property type="entry name" value="GDU"/>
</dbReference>
<feature type="compositionally biased region" description="Basic and acidic residues" evidence="8">
    <location>
        <begin position="74"/>
        <end position="87"/>
    </location>
</feature>
<evidence type="ECO:0000313" key="11">
    <source>
        <dbReference type="Proteomes" id="UP000594638"/>
    </source>
</evidence>
<dbReference type="GO" id="GO:0006865">
    <property type="term" value="P:amino acid transport"/>
    <property type="evidence" value="ECO:0007669"/>
    <property type="project" value="UniProtKB-KW"/>
</dbReference>
<keyword evidence="3" id="KW-0813">Transport</keyword>
<evidence type="ECO:0000313" key="10">
    <source>
        <dbReference type="EMBL" id="CAA2992175.1"/>
    </source>
</evidence>
<feature type="compositionally biased region" description="Basic and acidic residues" evidence="8">
    <location>
        <begin position="135"/>
        <end position="159"/>
    </location>
</feature>
<dbReference type="Proteomes" id="UP000594638">
    <property type="component" value="Unassembled WGS sequence"/>
</dbReference>
<dbReference type="Gramene" id="OE9A025825T1">
    <property type="protein sequence ID" value="OE9A025825C1"/>
    <property type="gene ID" value="OE9A025825"/>
</dbReference>
<keyword evidence="6 9" id="KW-1133">Transmembrane helix</keyword>
<dbReference type="EMBL" id="CACTIH010005432">
    <property type="protein sequence ID" value="CAA2992175.1"/>
    <property type="molecule type" value="Genomic_DNA"/>
</dbReference>
<feature type="region of interest" description="Disordered" evidence="8">
    <location>
        <begin position="68"/>
        <end position="88"/>
    </location>
</feature>
<feature type="region of interest" description="Disordered" evidence="8">
    <location>
        <begin position="1"/>
        <end position="29"/>
    </location>
</feature>
<sequence length="183" mass="20075">MRTSGTLQTTPSSLTTPPPNPQFSPRAESTVRRSPVPYLFGGLAAMLGLIALALLILACSYWKLSGRMNTGEGQRGDRDVEAGDEKNGSAAVKRPLPVFEEKIVVIMAGDLKPTFLATPMSRDSSFGDGNIGKSDQIEEKEDQKPSNEITDHFDQRITENTDQQMNREVQEITQPEPGQELNQ</sequence>
<evidence type="ECO:0000256" key="3">
    <source>
        <dbReference type="ARBA" id="ARBA00022448"/>
    </source>
</evidence>
<evidence type="ECO:0000256" key="4">
    <source>
        <dbReference type="ARBA" id="ARBA00022692"/>
    </source>
</evidence>
<dbReference type="GO" id="GO:0080143">
    <property type="term" value="P:regulation of amino acid export"/>
    <property type="evidence" value="ECO:0007669"/>
    <property type="project" value="InterPro"/>
</dbReference>
<protein>
    <submittedName>
        <fullName evidence="10">Glutamine dumper 3</fullName>
    </submittedName>
</protein>